<keyword evidence="2" id="KW-0472">Membrane</keyword>
<feature type="transmembrane region" description="Helical" evidence="2">
    <location>
        <begin position="85"/>
        <end position="109"/>
    </location>
</feature>
<feature type="transmembrane region" description="Helical" evidence="2">
    <location>
        <begin position="121"/>
        <end position="142"/>
    </location>
</feature>
<feature type="compositionally biased region" description="Low complexity" evidence="1">
    <location>
        <begin position="244"/>
        <end position="280"/>
    </location>
</feature>
<feature type="region of interest" description="Disordered" evidence="1">
    <location>
        <begin position="213"/>
        <end position="294"/>
    </location>
</feature>
<dbReference type="AlphaFoldDB" id="A0A5D0NDD8"/>
<protein>
    <submittedName>
        <fullName evidence="3">DUF2637 domain-containing protein</fullName>
    </submittedName>
</protein>
<accession>A0A5D0NDD8</accession>
<dbReference type="Proteomes" id="UP000323380">
    <property type="component" value="Unassembled WGS sequence"/>
</dbReference>
<proteinExistence type="predicted"/>
<evidence type="ECO:0000256" key="1">
    <source>
        <dbReference type="SAM" id="MobiDB-lite"/>
    </source>
</evidence>
<feature type="transmembrane region" description="Helical" evidence="2">
    <location>
        <begin position="148"/>
        <end position="169"/>
    </location>
</feature>
<dbReference type="InterPro" id="IPR021235">
    <property type="entry name" value="DUF2637"/>
</dbReference>
<evidence type="ECO:0000313" key="3">
    <source>
        <dbReference type="EMBL" id="TYB42241.1"/>
    </source>
</evidence>
<dbReference type="Pfam" id="PF10935">
    <property type="entry name" value="DUF2637"/>
    <property type="match status" value="1"/>
</dbReference>
<keyword evidence="4" id="KW-1185">Reference proteome</keyword>
<keyword evidence="2" id="KW-1133">Transmembrane helix</keyword>
<keyword evidence="2" id="KW-0812">Transmembrane</keyword>
<feature type="region of interest" description="Disordered" evidence="1">
    <location>
        <begin position="307"/>
        <end position="326"/>
    </location>
</feature>
<evidence type="ECO:0000313" key="4">
    <source>
        <dbReference type="Proteomes" id="UP000323380"/>
    </source>
</evidence>
<dbReference type="STRING" id="1220554.GCA_001552135_02004"/>
<feature type="transmembrane region" description="Helical" evidence="2">
    <location>
        <begin position="40"/>
        <end position="65"/>
    </location>
</feature>
<comment type="caution">
    <text evidence="3">The sequence shown here is derived from an EMBL/GenBank/DDBJ whole genome shotgun (WGS) entry which is preliminary data.</text>
</comment>
<gene>
    <name evidence="3" type="ORF">FXF69_30940</name>
</gene>
<name>A0A5D0NDD8_9ACTN</name>
<evidence type="ECO:0000256" key="2">
    <source>
        <dbReference type="SAM" id="Phobius"/>
    </source>
</evidence>
<reference evidence="3 4" key="1">
    <citation type="submission" date="2019-08" db="EMBL/GenBank/DDBJ databases">
        <title>Actinomadura sp. nov. CYP1-5 isolated from mountain soil.</title>
        <authorList>
            <person name="Songsumanus A."/>
            <person name="Kuncharoen N."/>
            <person name="Kudo T."/>
            <person name="Yuki M."/>
            <person name="Igarashi Y."/>
            <person name="Tanasupawat S."/>
        </authorList>
    </citation>
    <scope>NUCLEOTIDE SEQUENCE [LARGE SCALE GENOMIC DNA]</scope>
    <source>
        <strain evidence="3 4">JCM 14158</strain>
    </source>
</reference>
<organism evidence="3 4">
    <name type="scientific">Actinomadura chibensis</name>
    <dbReference type="NCBI Taxonomy" id="392828"/>
    <lineage>
        <taxon>Bacteria</taxon>
        <taxon>Bacillati</taxon>
        <taxon>Actinomycetota</taxon>
        <taxon>Actinomycetes</taxon>
        <taxon>Streptosporangiales</taxon>
        <taxon>Thermomonosporaceae</taxon>
        <taxon>Actinomadura</taxon>
    </lineage>
</organism>
<dbReference type="EMBL" id="VSFG01000008">
    <property type="protein sequence ID" value="TYB42241.1"/>
    <property type="molecule type" value="Genomic_DNA"/>
</dbReference>
<sequence>MRIPHETPKEWIVSHRSLLCWVRKSGSTGRMSVGNRAQVITRWGAIAFMAAAVLTATAGGFAQSYAGLYHWAMEHGLRGWKAESFPLLVDLFIIVGELGLFLLAIDAFVLRRRALLSWLDFFLPLTIALAGWTASLVFNVGHVGNKTFSYQATAAVPPIVSMLGLFVLLRTLHRYVARDDEEEQRKPAEPQARAIAGPVTLNQITLMPLRNTGPFPQIQVPGHAGKAIESGTPEAAEARDGESADAAEPAAPAEAPAAAAAEAAPAPSTAVQAAAAARRPAPAPEPEPEPEPELAVVSAAARGAMNGRSGYGAPAPVEEPAPGPDPENLRALVIEILERRHGDVAATLAEVRSEGYTSDEAEIQRISDNHWFPYAVYRLLAKHHGDGELVAQELRAQGIVYDQAALDELVRSWRV</sequence>